<evidence type="ECO:0000313" key="10">
    <source>
        <dbReference type="Proteomes" id="UP000220927"/>
    </source>
</evidence>
<dbReference type="NCBIfam" id="TIGR00675">
    <property type="entry name" value="dcm"/>
    <property type="match status" value="1"/>
</dbReference>
<protein>
    <recommendedName>
        <fullName evidence="1">DNA (cytosine-5-)-methyltransferase</fullName>
        <ecNumber evidence="1">2.1.1.37</ecNumber>
    </recommendedName>
</protein>
<dbReference type="PANTHER" id="PTHR10629">
    <property type="entry name" value="CYTOSINE-SPECIFIC METHYLTRANSFERASE"/>
    <property type="match status" value="1"/>
</dbReference>
<keyword evidence="2 7" id="KW-0489">Methyltransferase</keyword>
<dbReference type="EC" id="2.1.1.37" evidence="1"/>
<dbReference type="SUPFAM" id="SSF53335">
    <property type="entry name" value="S-adenosyl-L-methionine-dependent methyltransferases"/>
    <property type="match status" value="1"/>
</dbReference>
<evidence type="ECO:0000256" key="3">
    <source>
        <dbReference type="ARBA" id="ARBA00022679"/>
    </source>
</evidence>
<dbReference type="Gene3D" id="3.90.120.10">
    <property type="entry name" value="DNA Methylase, subunit A, domain 2"/>
    <property type="match status" value="1"/>
</dbReference>
<keyword evidence="9" id="KW-0614">Plasmid</keyword>
<gene>
    <name evidence="9" type="primary">dcm</name>
    <name evidence="9" type="ORF">CO657_23575</name>
</gene>
<dbReference type="Proteomes" id="UP000220927">
    <property type="component" value="Plasmid pRapFH23a"/>
</dbReference>
<keyword evidence="10" id="KW-1185">Reference proteome</keyword>
<dbReference type="RefSeq" id="WP_082366404.1">
    <property type="nucleotide sequence ID" value="NZ_LJSR01000050.1"/>
</dbReference>
<dbReference type="PROSITE" id="PS51679">
    <property type="entry name" value="SAM_MT_C5"/>
    <property type="match status" value="1"/>
</dbReference>
<dbReference type="InterPro" id="IPR031303">
    <property type="entry name" value="C5_meth_CS"/>
</dbReference>
<dbReference type="GO" id="GO:0003886">
    <property type="term" value="F:DNA (cytosine-5-)-methyltransferase activity"/>
    <property type="evidence" value="ECO:0007669"/>
    <property type="project" value="UniProtKB-EC"/>
</dbReference>
<evidence type="ECO:0000256" key="6">
    <source>
        <dbReference type="ARBA" id="ARBA00047422"/>
    </source>
</evidence>
<organism evidence="9 10">
    <name type="scientific">Rhizobium acidisoli</name>
    <dbReference type="NCBI Taxonomy" id="1538158"/>
    <lineage>
        <taxon>Bacteria</taxon>
        <taxon>Pseudomonadati</taxon>
        <taxon>Pseudomonadota</taxon>
        <taxon>Alphaproteobacteria</taxon>
        <taxon>Hyphomicrobiales</taxon>
        <taxon>Rhizobiaceae</taxon>
        <taxon>Rhizobium/Agrobacterium group</taxon>
        <taxon>Rhizobium</taxon>
    </lineage>
</organism>
<evidence type="ECO:0000256" key="7">
    <source>
        <dbReference type="PROSITE-ProRule" id="PRU01016"/>
    </source>
</evidence>
<proteinExistence type="inferred from homology"/>
<keyword evidence="4 7" id="KW-0949">S-adenosyl-L-methionine</keyword>
<dbReference type="EMBL" id="CP034999">
    <property type="protein sequence ID" value="QAS80989.1"/>
    <property type="molecule type" value="Genomic_DNA"/>
</dbReference>
<evidence type="ECO:0000256" key="5">
    <source>
        <dbReference type="ARBA" id="ARBA00022747"/>
    </source>
</evidence>
<dbReference type="KEGG" id="rad:CO657_23575"/>
<evidence type="ECO:0000256" key="2">
    <source>
        <dbReference type="ARBA" id="ARBA00022603"/>
    </source>
</evidence>
<name>A0AAE5WR59_9HYPH</name>
<dbReference type="Gene3D" id="3.40.50.150">
    <property type="entry name" value="Vaccinia Virus protein VP39"/>
    <property type="match status" value="1"/>
</dbReference>
<evidence type="ECO:0000256" key="1">
    <source>
        <dbReference type="ARBA" id="ARBA00011975"/>
    </source>
</evidence>
<comment type="catalytic activity">
    <reaction evidence="6">
        <text>a 2'-deoxycytidine in DNA + S-adenosyl-L-methionine = a 5-methyl-2'-deoxycytidine in DNA + S-adenosyl-L-homocysteine + H(+)</text>
        <dbReference type="Rhea" id="RHEA:13681"/>
        <dbReference type="Rhea" id="RHEA-COMP:11369"/>
        <dbReference type="Rhea" id="RHEA-COMP:11370"/>
        <dbReference type="ChEBI" id="CHEBI:15378"/>
        <dbReference type="ChEBI" id="CHEBI:57856"/>
        <dbReference type="ChEBI" id="CHEBI:59789"/>
        <dbReference type="ChEBI" id="CHEBI:85452"/>
        <dbReference type="ChEBI" id="CHEBI:85454"/>
        <dbReference type="EC" id="2.1.1.37"/>
    </reaction>
</comment>
<dbReference type="PRINTS" id="PR00105">
    <property type="entry name" value="C5METTRFRASE"/>
</dbReference>
<dbReference type="InterPro" id="IPR029063">
    <property type="entry name" value="SAM-dependent_MTases_sf"/>
</dbReference>
<feature type="active site" evidence="7">
    <location>
        <position position="100"/>
    </location>
</feature>
<dbReference type="InterPro" id="IPR001525">
    <property type="entry name" value="C5_MeTfrase"/>
</dbReference>
<sequence length="365" mass="40441">MIQGATAGDQIQAQPTIDQAGPVASVVDLFCGAGGLSHGFYQEGFRIVGGVDFDENCRYAFEANNDAPFIRRDVAKLTAREIDSLFLSGRPRVLIGCAPCQPFSTYNQKNDDPKWELLSQFAKLIDQVRPDVVSMENVPRLLDFKDGQLFNDFVATLRNADYDVVWKVLYGPDFGMAQTRSRLVLLASRLGKIELPVPTHIDGYRTVRDEIGDLPALTHGSVDPTDHLHCASRLSEINVKRIEASRPGGTWRDWPKELVARCHTTTTGKGYSSVYGRMTWDSPSPTITTQFFGFGNGRFGHPEQERALSLREGAMLQGFPRDYEFAPPGDRIHFKAVGRLIGNAVPVKLANAIAKAVKLHLGQYE</sequence>
<dbReference type="PANTHER" id="PTHR10629:SF52">
    <property type="entry name" value="DNA (CYTOSINE-5)-METHYLTRANSFERASE 1"/>
    <property type="match status" value="1"/>
</dbReference>
<reference evidence="9 10" key="1">
    <citation type="submission" date="2019-01" db="EMBL/GenBank/DDBJ databases">
        <title>Genomic insights into the origins and evolution of symbiotic genes in the Phaseolus vulgaris microsymbionts.</title>
        <authorList>
            <person name="Tong W."/>
        </authorList>
    </citation>
    <scope>NUCLEOTIDE SEQUENCE [LARGE SCALE GENOMIC DNA]</scope>
    <source>
        <strain evidence="9 10">FH23</strain>
        <plasmid evidence="10">prapfh23a</plasmid>
    </source>
</reference>
<dbReference type="GO" id="GO:0003677">
    <property type="term" value="F:DNA binding"/>
    <property type="evidence" value="ECO:0007669"/>
    <property type="project" value="TreeGrafter"/>
</dbReference>
<comment type="similarity">
    <text evidence="7 8">Belongs to the class I-like SAM-binding methyltransferase superfamily. C5-methyltransferase family.</text>
</comment>
<dbReference type="GO" id="GO:0044027">
    <property type="term" value="P:negative regulation of gene expression via chromosomal CpG island methylation"/>
    <property type="evidence" value="ECO:0007669"/>
    <property type="project" value="TreeGrafter"/>
</dbReference>
<evidence type="ECO:0000256" key="8">
    <source>
        <dbReference type="RuleBase" id="RU000416"/>
    </source>
</evidence>
<dbReference type="GO" id="GO:0009307">
    <property type="term" value="P:DNA restriction-modification system"/>
    <property type="evidence" value="ECO:0007669"/>
    <property type="project" value="UniProtKB-KW"/>
</dbReference>
<dbReference type="GO" id="GO:0032259">
    <property type="term" value="P:methylation"/>
    <property type="evidence" value="ECO:0007669"/>
    <property type="project" value="UniProtKB-KW"/>
</dbReference>
<evidence type="ECO:0000313" key="9">
    <source>
        <dbReference type="EMBL" id="QAS80989.1"/>
    </source>
</evidence>
<geneLocation type="plasmid" evidence="10">
    <name>prapfh23a</name>
</geneLocation>
<dbReference type="AlphaFoldDB" id="A0AAE5WR59"/>
<dbReference type="Pfam" id="PF00145">
    <property type="entry name" value="DNA_methylase"/>
    <property type="match status" value="1"/>
</dbReference>
<dbReference type="REBASE" id="297252">
    <property type="entry name" value="M.RacFH23ORF23575P"/>
</dbReference>
<keyword evidence="3 7" id="KW-0808">Transferase</keyword>
<accession>A0AAE5WR59</accession>
<evidence type="ECO:0000256" key="4">
    <source>
        <dbReference type="ARBA" id="ARBA00022691"/>
    </source>
</evidence>
<dbReference type="PROSITE" id="PS00095">
    <property type="entry name" value="C5_MTASE_2"/>
    <property type="match status" value="1"/>
</dbReference>
<dbReference type="InterPro" id="IPR050390">
    <property type="entry name" value="C5-Methyltransferase"/>
</dbReference>
<keyword evidence="5" id="KW-0680">Restriction system</keyword>